<dbReference type="STRING" id="1777141.AWB80_03346"/>
<sequence>MSLYPQVLRNRPHMTAAFCLGLVMALSSPASLGAVTRALIGWDTGVWAFLAAIWYQMLKANPEDVRARATINDENAVTVLTVISIATVASIMAIVLELGSTKGLALESKLMRAALTGLTLFGAWFLIPTIFAQHYARIFYASDPQAPALDFPDQGLEPDYLDLLYFSFTIALASQTADIGLRGRSARRTALAQSILAFYFNVTVLGLCVNIAASMVGG</sequence>
<keyword evidence="1" id="KW-1133">Transmembrane helix</keyword>
<proteinExistence type="predicted"/>
<keyword evidence="3" id="KW-1185">Reference proteome</keyword>
<protein>
    <submittedName>
        <fullName evidence="2">Membrane protein</fullName>
    </submittedName>
</protein>
<reference evidence="2" key="1">
    <citation type="submission" date="2016-01" db="EMBL/GenBank/DDBJ databases">
        <authorList>
            <person name="Peeters C."/>
        </authorList>
    </citation>
    <scope>NUCLEOTIDE SEQUENCE [LARGE SCALE GENOMIC DNA]</scope>
    <source>
        <strain evidence="2">LMG 29323</strain>
    </source>
</reference>
<evidence type="ECO:0000313" key="3">
    <source>
        <dbReference type="Proteomes" id="UP000054911"/>
    </source>
</evidence>
<dbReference type="EMBL" id="FCOE02000009">
    <property type="protein sequence ID" value="SAK67763.1"/>
    <property type="molecule type" value="Genomic_DNA"/>
</dbReference>
<feature type="transmembrane region" description="Helical" evidence="1">
    <location>
        <begin position="76"/>
        <end position="98"/>
    </location>
</feature>
<dbReference type="InterPro" id="IPR009781">
    <property type="entry name" value="DUF1345"/>
</dbReference>
<organism evidence="2 3">
    <name type="scientific">Caballeronia pedi</name>
    <dbReference type="NCBI Taxonomy" id="1777141"/>
    <lineage>
        <taxon>Bacteria</taxon>
        <taxon>Pseudomonadati</taxon>
        <taxon>Pseudomonadota</taxon>
        <taxon>Betaproteobacteria</taxon>
        <taxon>Burkholderiales</taxon>
        <taxon>Burkholderiaceae</taxon>
        <taxon>Caballeronia</taxon>
    </lineage>
</organism>
<keyword evidence="1" id="KW-0472">Membrane</keyword>
<accession>A0A158BCL5</accession>
<feature type="transmembrane region" description="Helical" evidence="1">
    <location>
        <begin position="195"/>
        <end position="216"/>
    </location>
</feature>
<evidence type="ECO:0000256" key="1">
    <source>
        <dbReference type="SAM" id="Phobius"/>
    </source>
</evidence>
<name>A0A158BCL5_9BURK</name>
<dbReference type="RefSeq" id="WP_061175782.1">
    <property type="nucleotide sequence ID" value="NZ_FCOE02000009.1"/>
</dbReference>
<feature type="transmembrane region" description="Helical" evidence="1">
    <location>
        <begin position="110"/>
        <end position="131"/>
    </location>
</feature>
<dbReference type="Pfam" id="PF07077">
    <property type="entry name" value="DUF1345"/>
    <property type="match status" value="1"/>
</dbReference>
<dbReference type="Proteomes" id="UP000054911">
    <property type="component" value="Unassembled WGS sequence"/>
</dbReference>
<keyword evidence="1" id="KW-0812">Transmembrane</keyword>
<dbReference type="OrthoDB" id="64737at2"/>
<gene>
    <name evidence="2" type="ORF">AWB80_03346</name>
</gene>
<dbReference type="AlphaFoldDB" id="A0A158BCL5"/>
<comment type="caution">
    <text evidence="2">The sequence shown here is derived from an EMBL/GenBank/DDBJ whole genome shotgun (WGS) entry which is preliminary data.</text>
</comment>
<evidence type="ECO:0000313" key="2">
    <source>
        <dbReference type="EMBL" id="SAK67763.1"/>
    </source>
</evidence>